<comment type="similarity">
    <text evidence="1">Belongs to the Rpn/YhgA-like nuclease family.</text>
</comment>
<reference evidence="3 4" key="1">
    <citation type="submission" date="2018-06" db="EMBL/GenBank/DDBJ databases">
        <title>Genomic Encyclopedia of Type Strains, Phase IV (KMG-IV): sequencing the most valuable type-strain genomes for metagenomic binning, comparative biology and taxonomic classification.</title>
        <authorList>
            <person name="Goeker M."/>
        </authorList>
    </citation>
    <scope>NUCLEOTIDE SEQUENCE [LARGE SCALE GENOMIC DNA]</scope>
    <source>
        <strain evidence="3 4">DSM 27453</strain>
    </source>
</reference>
<sequence length="305" mass="34872">MQEQSTSTPHDAIFKHFMAHVETARDFLDIYLPAPLRAICDLSSLKLEATSMVEKNLRSRISDILYSVKTQAGDGYIYTLIEHQSRPEKHMAFRMLRYSLDVMQRHLDAKNKQLPIVIPLLFYHGEATPYPYSLRWLDGFSDPDLAKRLYCQPFPLVDITVVPDSEIMQHRRVATLELLQKHIRLRDLSEQIAPLAALLTMGYTSKDRLVAILNYMLHTGTAENPEKLLQELSQRTSHHEGTLMTIAEYLEQKGWTRGVEEGQQKGRSEEARRIALAMLRNGMEPVLVKEITGVSDTELTGTSTH</sequence>
<organism evidence="3 4">
    <name type="scientific">Pseudocitrobacter faecalis</name>
    <dbReference type="NCBI Taxonomy" id="1398493"/>
    <lineage>
        <taxon>Bacteria</taxon>
        <taxon>Pseudomonadati</taxon>
        <taxon>Pseudomonadota</taxon>
        <taxon>Gammaproteobacteria</taxon>
        <taxon>Enterobacterales</taxon>
        <taxon>Enterobacteriaceae</taxon>
        <taxon>Pseudocitrobacter</taxon>
    </lineage>
</organism>
<dbReference type="EMBL" id="QNRL01000004">
    <property type="protein sequence ID" value="RBP11628.1"/>
    <property type="molecule type" value="Genomic_DNA"/>
</dbReference>
<dbReference type="RefSeq" id="WP_113857912.1">
    <property type="nucleotide sequence ID" value="NZ_QNRL01000004.1"/>
</dbReference>
<dbReference type="Pfam" id="PF04754">
    <property type="entry name" value="Transposase_31"/>
    <property type="match status" value="1"/>
</dbReference>
<dbReference type="NCBIfam" id="TIGR01784">
    <property type="entry name" value="T_den_put_tspse"/>
    <property type="match status" value="1"/>
</dbReference>
<proteinExistence type="inferred from homology"/>
<dbReference type="InterPro" id="IPR010106">
    <property type="entry name" value="RpnA"/>
</dbReference>
<keyword evidence="4" id="KW-1185">Reference proteome</keyword>
<gene>
    <name evidence="3" type="ORF">DFQ50_104149</name>
</gene>
<dbReference type="Proteomes" id="UP000253201">
    <property type="component" value="Unassembled WGS sequence"/>
</dbReference>
<dbReference type="InterPro" id="IPR051699">
    <property type="entry name" value="Rpn/YhgA-like_nuclease"/>
</dbReference>
<name>A0ABX9FXE4_9ENTR</name>
<protein>
    <submittedName>
        <fullName evidence="3">Transposase/invertase (TIGR01784 family)</fullName>
    </submittedName>
</protein>
<comment type="caution">
    <text evidence="3">The sequence shown here is derived from an EMBL/GenBank/DDBJ whole genome shotgun (WGS) entry which is preliminary data.</text>
</comment>
<evidence type="ECO:0000256" key="1">
    <source>
        <dbReference type="ARBA" id="ARBA00009787"/>
    </source>
</evidence>
<dbReference type="PANTHER" id="PTHR34611:SF2">
    <property type="entry name" value="INACTIVE RECOMBINATION-PROMOTING NUCLEASE-LIKE PROTEIN RPNE-RELATED"/>
    <property type="match status" value="1"/>
</dbReference>
<evidence type="ECO:0000313" key="3">
    <source>
        <dbReference type="EMBL" id="RBP11628.1"/>
    </source>
</evidence>
<accession>A0ABX9FXE4</accession>
<feature type="domain" description="Transposase (putative) YhgA-like" evidence="2">
    <location>
        <begin position="8"/>
        <end position="208"/>
    </location>
</feature>
<evidence type="ECO:0000259" key="2">
    <source>
        <dbReference type="Pfam" id="PF04754"/>
    </source>
</evidence>
<dbReference type="InterPro" id="IPR006842">
    <property type="entry name" value="Transposase_31"/>
</dbReference>
<dbReference type="PANTHER" id="PTHR34611">
    <property type="match status" value="1"/>
</dbReference>
<evidence type="ECO:0000313" key="4">
    <source>
        <dbReference type="Proteomes" id="UP000253201"/>
    </source>
</evidence>